<feature type="domain" description="Factor of DNA methylation 1-5/IDN2" evidence="3">
    <location>
        <begin position="420"/>
        <end position="548"/>
    </location>
</feature>
<evidence type="ECO:0000313" key="4">
    <source>
        <dbReference type="EnsemblPlants" id="LPERR01G02740.1"/>
    </source>
</evidence>
<feature type="region of interest" description="Disordered" evidence="2">
    <location>
        <begin position="1"/>
        <end position="53"/>
    </location>
</feature>
<dbReference type="GO" id="GO:0080188">
    <property type="term" value="P:gene silencing by siRNA-directed DNA methylation"/>
    <property type="evidence" value="ECO:0007669"/>
    <property type="project" value="InterPro"/>
</dbReference>
<keyword evidence="5" id="KW-1185">Reference proteome</keyword>
<dbReference type="Gramene" id="LPERR01G02740.1">
    <property type="protein sequence ID" value="LPERR01G02740.1"/>
    <property type="gene ID" value="LPERR01G02740"/>
</dbReference>
<evidence type="ECO:0000313" key="5">
    <source>
        <dbReference type="Proteomes" id="UP000032180"/>
    </source>
</evidence>
<evidence type="ECO:0000256" key="2">
    <source>
        <dbReference type="SAM" id="MobiDB-lite"/>
    </source>
</evidence>
<reference evidence="4" key="3">
    <citation type="submission" date="2015-04" db="UniProtKB">
        <authorList>
            <consortium name="EnsemblPlants"/>
        </authorList>
    </citation>
    <scope>IDENTIFICATION</scope>
</reference>
<feature type="domain" description="Factor of DNA methylation 1-5/IDN2" evidence="3">
    <location>
        <begin position="227"/>
        <end position="354"/>
    </location>
</feature>
<organism evidence="4 5">
    <name type="scientific">Leersia perrieri</name>
    <dbReference type="NCBI Taxonomy" id="77586"/>
    <lineage>
        <taxon>Eukaryota</taxon>
        <taxon>Viridiplantae</taxon>
        <taxon>Streptophyta</taxon>
        <taxon>Embryophyta</taxon>
        <taxon>Tracheophyta</taxon>
        <taxon>Spermatophyta</taxon>
        <taxon>Magnoliopsida</taxon>
        <taxon>Liliopsida</taxon>
        <taxon>Poales</taxon>
        <taxon>Poaceae</taxon>
        <taxon>BOP clade</taxon>
        <taxon>Oryzoideae</taxon>
        <taxon>Oryzeae</taxon>
        <taxon>Oryzinae</taxon>
        <taxon>Leersia</taxon>
    </lineage>
</organism>
<dbReference type="PANTHER" id="PTHR21596">
    <property type="entry name" value="RIBONUCLEASE P SUBUNIT P38"/>
    <property type="match status" value="1"/>
</dbReference>
<dbReference type="Pfam" id="PF03469">
    <property type="entry name" value="XH"/>
    <property type="match status" value="2"/>
</dbReference>
<feature type="coiled-coil region" evidence="1">
    <location>
        <begin position="128"/>
        <end position="181"/>
    </location>
</feature>
<reference evidence="5" key="2">
    <citation type="submission" date="2013-12" db="EMBL/GenBank/DDBJ databases">
        <authorList>
            <person name="Yu Y."/>
            <person name="Lee S."/>
            <person name="de Baynast K."/>
            <person name="Wissotski M."/>
            <person name="Liu L."/>
            <person name="Talag J."/>
            <person name="Goicoechea J."/>
            <person name="Angelova A."/>
            <person name="Jetty R."/>
            <person name="Kudrna D."/>
            <person name="Golser W."/>
            <person name="Rivera L."/>
            <person name="Zhang J."/>
            <person name="Wing R."/>
        </authorList>
    </citation>
    <scope>NUCLEOTIDE SEQUENCE</scope>
</reference>
<evidence type="ECO:0000256" key="1">
    <source>
        <dbReference type="SAM" id="Coils"/>
    </source>
</evidence>
<accession>A0A0D9UWQ0</accession>
<feature type="coiled-coil region" evidence="1">
    <location>
        <begin position="337"/>
        <end position="405"/>
    </location>
</feature>
<dbReference type="AlphaFoldDB" id="A0A0D9UWQ0"/>
<name>A0A0D9UWQ0_9ORYZ</name>
<reference evidence="4 5" key="1">
    <citation type="submission" date="2012-08" db="EMBL/GenBank/DDBJ databases">
        <title>Oryza genome evolution.</title>
        <authorList>
            <person name="Wing R.A."/>
        </authorList>
    </citation>
    <scope>NUCLEOTIDE SEQUENCE</scope>
</reference>
<evidence type="ECO:0000259" key="3">
    <source>
        <dbReference type="Pfam" id="PF03469"/>
    </source>
</evidence>
<feature type="compositionally biased region" description="Basic and acidic residues" evidence="2">
    <location>
        <begin position="1"/>
        <end position="14"/>
    </location>
</feature>
<dbReference type="EnsemblPlants" id="LPERR01G02740.1">
    <property type="protein sequence ID" value="LPERR01G02740.1"/>
    <property type="gene ID" value="LPERR01G02740"/>
</dbReference>
<dbReference type="InterPro" id="IPR045177">
    <property type="entry name" value="FDM1-5/IDN2"/>
</dbReference>
<keyword evidence="1" id="KW-0175">Coiled coil</keyword>
<proteinExistence type="predicted"/>
<sequence length="562" mass="64758">MTGSDRPRGGDARSGRPLPTVASCHHPLSLTREARRKRGGGSPRGRGGRGTDWEMAFPWKSVEKVGSELGKNLKRKAICSSTMNCEDLIEEESLVGGEEDSRRISMEIDDLRSHLAGKMRELEYCKEIKKLRTELSLKAKEMEGLKKQNEELQAKSESSQKNLLELEITRLNDIIELMKEDDEYKEVLVGRLVSKERQSNDELQEARKELIKGFEYMLTGRTSIGIKRMGELDKKPFQDACKRKYAHDEYESIASELVSRWQEEMKKSSWHPFKIVMIDGKEKEVVDGGDEKLRNLWIEQGDDVCNAVKNALCELNEYNASGRYVVPELWNFRKGRKAKMEEVMERIFREIDDLRSHLAGKIRELEYCKEIKKLRTELSLKSKEMEGLKKQNEELQAKCESSQKNGFEYMLTGRASIGIKRMGELDEKPFQDACKRKYAHDNYESEATLLASTWQVEMKEPSWHPFKIVMVDGKEKEIVDDDDEKLRNLSIEYGDDVKNAVITAMRELNEYNASGLYPVSELWNFSIGRRATTQEAVQFVLGRMKILTSKQRILLFSPVVAH</sequence>
<dbReference type="STRING" id="77586.A0A0D9UWQ0"/>
<dbReference type="Proteomes" id="UP000032180">
    <property type="component" value="Chromosome 1"/>
</dbReference>
<dbReference type="eggNOG" id="ENOG502QVHG">
    <property type="taxonomic scope" value="Eukaryota"/>
</dbReference>
<feature type="compositionally biased region" description="Gly residues" evidence="2">
    <location>
        <begin position="40"/>
        <end position="50"/>
    </location>
</feature>
<dbReference type="InterPro" id="IPR005379">
    <property type="entry name" value="FDM1-5/IDN2_XH"/>
</dbReference>
<protein>
    <recommendedName>
        <fullName evidence="3">Factor of DNA methylation 1-5/IDN2 domain-containing protein</fullName>
    </recommendedName>
</protein>
<dbReference type="HOGENOM" id="CLU_485195_0_0_1"/>
<dbReference type="PANTHER" id="PTHR21596:SF51">
    <property type="entry name" value="OS01G0147700 PROTEIN"/>
    <property type="match status" value="1"/>
</dbReference>